<dbReference type="KEGG" id="lsd:EMK97_10640"/>
<gene>
    <name evidence="1" type="ORF">EMK97_10640</name>
</gene>
<dbReference type="Proteomes" id="UP000290244">
    <property type="component" value="Chromosome"/>
</dbReference>
<dbReference type="Pfam" id="PF09553">
    <property type="entry name" value="RE_Eco47II"/>
    <property type="match status" value="1"/>
</dbReference>
<keyword evidence="1" id="KW-0255">Endonuclease</keyword>
<dbReference type="GO" id="GO:0003677">
    <property type="term" value="F:DNA binding"/>
    <property type="evidence" value="ECO:0007669"/>
    <property type="project" value="InterPro"/>
</dbReference>
<reference evidence="1 2" key="1">
    <citation type="submission" date="2018-12" db="EMBL/GenBank/DDBJ databases">
        <title>Complete genome of Litorilituus sediminis.</title>
        <authorList>
            <person name="Liu A."/>
            <person name="Rong J."/>
        </authorList>
    </citation>
    <scope>NUCLEOTIDE SEQUENCE [LARGE SCALE GENOMIC DNA]</scope>
    <source>
        <strain evidence="1 2">JCM 17549</strain>
    </source>
</reference>
<keyword evidence="2" id="KW-1185">Reference proteome</keyword>
<evidence type="ECO:0000313" key="1">
    <source>
        <dbReference type="EMBL" id="QBG36135.1"/>
    </source>
</evidence>
<dbReference type="EMBL" id="CP034759">
    <property type="protein sequence ID" value="QBG36135.1"/>
    <property type="molecule type" value="Genomic_DNA"/>
</dbReference>
<dbReference type="GO" id="GO:0009036">
    <property type="term" value="F:type II site-specific deoxyribonuclease activity"/>
    <property type="evidence" value="ECO:0007669"/>
    <property type="project" value="InterPro"/>
</dbReference>
<dbReference type="OrthoDB" id="9806692at2"/>
<protein>
    <submittedName>
        <fullName evidence="1">Eco47II family restriction endonuclease</fullName>
    </submittedName>
</protein>
<dbReference type="REBASE" id="303071">
    <property type="entry name" value="Lse17549ORF10635P"/>
</dbReference>
<dbReference type="InterPro" id="IPR019057">
    <property type="entry name" value="Restrct_endonuc_II_Eco47II"/>
</dbReference>
<accession>A0A4P6P9D0</accession>
<organism evidence="1 2">
    <name type="scientific">Litorilituus sediminis</name>
    <dbReference type="NCBI Taxonomy" id="718192"/>
    <lineage>
        <taxon>Bacteria</taxon>
        <taxon>Pseudomonadati</taxon>
        <taxon>Pseudomonadota</taxon>
        <taxon>Gammaproteobacteria</taxon>
        <taxon>Alteromonadales</taxon>
        <taxon>Colwelliaceae</taxon>
        <taxon>Litorilituus</taxon>
    </lineage>
</organism>
<keyword evidence="1" id="KW-0540">Nuclease</keyword>
<evidence type="ECO:0000313" key="2">
    <source>
        <dbReference type="Proteomes" id="UP000290244"/>
    </source>
</evidence>
<proteinExistence type="predicted"/>
<name>A0A4P6P9D0_9GAMM</name>
<dbReference type="RefSeq" id="WP_130601994.1">
    <property type="nucleotide sequence ID" value="NZ_CP034759.1"/>
</dbReference>
<dbReference type="AlphaFoldDB" id="A0A4P6P9D0"/>
<sequence>MRSKYGLSFISDDDLYKHVQETIKKYRFSINLTQFNKNLVDPIKLTFDSKVYGKSIEEIIESESLRQIDKSNTNHIGYFHQNIFQYFDGWEVPPKGFDVVHKTSHIFAEMKNKHNTMNSASSQKTYIKMQQSILRNDEATCYLVEVIARNSQDIPWVISLDSEQMSNKNIRRISIDLFYEKATGEKFAFKQLCEVLPKVIDDVIAEEKLGKIENSVFSELKGISPDIVKSIYLLSFKKYEGFDGLAFK</sequence>
<keyword evidence="1" id="KW-0378">Hydrolase</keyword>
<dbReference type="GO" id="GO:0009307">
    <property type="term" value="P:DNA restriction-modification system"/>
    <property type="evidence" value="ECO:0007669"/>
    <property type="project" value="InterPro"/>
</dbReference>